<dbReference type="InParanoid" id="A0A168NBI5"/>
<comment type="similarity">
    <text evidence="2">Belongs to the histone H3 family.</text>
</comment>
<evidence type="ECO:0000256" key="1">
    <source>
        <dbReference type="ARBA" id="ARBA00004286"/>
    </source>
</evidence>
<dbReference type="InterPro" id="IPR007125">
    <property type="entry name" value="H2A/H2B/H3"/>
</dbReference>
<keyword evidence="4" id="KW-0544">Nucleosome core</keyword>
<name>A0A168NBI5_ABSGL</name>
<gene>
    <name evidence="7" type="primary">ABSGL_05886.1 scaffold 7570</name>
</gene>
<dbReference type="GO" id="GO:0046982">
    <property type="term" value="F:protein heterodimerization activity"/>
    <property type="evidence" value="ECO:0007669"/>
    <property type="project" value="InterPro"/>
</dbReference>
<dbReference type="GO" id="GO:0030527">
    <property type="term" value="F:structural constituent of chromatin"/>
    <property type="evidence" value="ECO:0007669"/>
    <property type="project" value="InterPro"/>
</dbReference>
<dbReference type="GO" id="GO:0000786">
    <property type="term" value="C:nucleosome"/>
    <property type="evidence" value="ECO:0007669"/>
    <property type="project" value="UniProtKB-KW"/>
</dbReference>
<dbReference type="PANTHER" id="PTHR11426">
    <property type="entry name" value="HISTONE H3"/>
    <property type="match status" value="1"/>
</dbReference>
<evidence type="ECO:0000313" key="7">
    <source>
        <dbReference type="EMBL" id="SAM00209.1"/>
    </source>
</evidence>
<feature type="domain" description="Core Histone H2A/H2B/H3" evidence="6">
    <location>
        <begin position="31"/>
        <end position="113"/>
    </location>
</feature>
<evidence type="ECO:0000256" key="4">
    <source>
        <dbReference type="ARBA" id="ARBA00023269"/>
    </source>
</evidence>
<dbReference type="OrthoDB" id="842664at2759"/>
<evidence type="ECO:0000256" key="5">
    <source>
        <dbReference type="SAM" id="MobiDB-lite"/>
    </source>
</evidence>
<reference evidence="7" key="1">
    <citation type="submission" date="2016-04" db="EMBL/GenBank/DDBJ databases">
        <authorList>
            <person name="Evans L.H."/>
            <person name="Alamgir A."/>
            <person name="Owens N."/>
            <person name="Weber N.D."/>
            <person name="Virtaneva K."/>
            <person name="Barbian K."/>
            <person name="Babar A."/>
            <person name="Rosenke K."/>
        </authorList>
    </citation>
    <scope>NUCLEOTIDE SEQUENCE [LARGE SCALE GENOMIC DNA]</scope>
    <source>
        <strain evidence="7">CBS 101.48</strain>
    </source>
</reference>
<organism evidence="7">
    <name type="scientific">Absidia glauca</name>
    <name type="common">Pin mould</name>
    <dbReference type="NCBI Taxonomy" id="4829"/>
    <lineage>
        <taxon>Eukaryota</taxon>
        <taxon>Fungi</taxon>
        <taxon>Fungi incertae sedis</taxon>
        <taxon>Mucoromycota</taxon>
        <taxon>Mucoromycotina</taxon>
        <taxon>Mucoromycetes</taxon>
        <taxon>Mucorales</taxon>
        <taxon>Cunninghamellaceae</taxon>
        <taxon>Absidia</taxon>
    </lineage>
</organism>
<dbReference type="Proteomes" id="UP000078561">
    <property type="component" value="Unassembled WGS sequence"/>
</dbReference>
<dbReference type="Pfam" id="PF00125">
    <property type="entry name" value="Histone"/>
    <property type="match status" value="1"/>
</dbReference>
<keyword evidence="3" id="KW-0158">Chromosome</keyword>
<evidence type="ECO:0000256" key="3">
    <source>
        <dbReference type="ARBA" id="ARBA00022454"/>
    </source>
</evidence>
<feature type="region of interest" description="Disordered" evidence="5">
    <location>
        <begin position="1"/>
        <end position="35"/>
    </location>
</feature>
<evidence type="ECO:0000313" key="8">
    <source>
        <dbReference type="Proteomes" id="UP000078561"/>
    </source>
</evidence>
<evidence type="ECO:0000256" key="2">
    <source>
        <dbReference type="ARBA" id="ARBA00010343"/>
    </source>
</evidence>
<comment type="subcellular location">
    <subcellularLocation>
        <location evidence="1">Chromosome</location>
    </subcellularLocation>
</comment>
<dbReference type="Gene3D" id="1.10.20.10">
    <property type="entry name" value="Histone, subunit A"/>
    <property type="match status" value="1"/>
</dbReference>
<proteinExistence type="inferred from homology"/>
<dbReference type="SUPFAM" id="SSF47113">
    <property type="entry name" value="Histone-fold"/>
    <property type="match status" value="1"/>
</dbReference>
<accession>A0A168NBI5</accession>
<protein>
    <recommendedName>
        <fullName evidence="6">Core Histone H2A/H2B/H3 domain-containing protein</fullName>
    </recommendedName>
</protein>
<evidence type="ECO:0000259" key="6">
    <source>
        <dbReference type="Pfam" id="PF00125"/>
    </source>
</evidence>
<keyword evidence="8" id="KW-1185">Reference proteome</keyword>
<dbReference type="SMART" id="SM00428">
    <property type="entry name" value="H3"/>
    <property type="match status" value="1"/>
</dbReference>
<dbReference type="InterPro" id="IPR009072">
    <property type="entry name" value="Histone-fold"/>
</dbReference>
<dbReference type="EMBL" id="LT553165">
    <property type="protein sequence ID" value="SAM00209.1"/>
    <property type="molecule type" value="Genomic_DNA"/>
</dbReference>
<keyword evidence="4" id="KW-0238">DNA-binding</keyword>
<dbReference type="AlphaFoldDB" id="A0A168NBI5"/>
<sequence length="122" mass="13788">MVSPPIDTEQADASSKDPKNESSPPQPQARATAEREIQQWQNHPGHAIPRVPFQDLVHEITTTIDPTLRMETDAIGLLQQAAEAHVVSVIRDGRMITEHEGRVEVRPKDMRLAQLLRRKPFE</sequence>
<dbReference type="GO" id="GO:0003677">
    <property type="term" value="F:DNA binding"/>
    <property type="evidence" value="ECO:0007669"/>
    <property type="project" value="InterPro"/>
</dbReference>
<dbReference type="STRING" id="4829.A0A168NBI5"/>
<dbReference type="InterPro" id="IPR000164">
    <property type="entry name" value="Histone_H3/CENP-A"/>
</dbReference>